<reference evidence="3 4" key="1">
    <citation type="submission" date="2023-12" db="EMBL/GenBank/DDBJ databases">
        <title>Streptomyces sp. V4-01.</title>
        <authorList>
            <person name="Somphong A."/>
            <person name="Phongsopitanun W."/>
        </authorList>
    </citation>
    <scope>NUCLEOTIDE SEQUENCE [LARGE SCALE GENOMIC DNA]</scope>
    <source>
        <strain evidence="3 4">V4-01</strain>
    </source>
</reference>
<evidence type="ECO:0000313" key="3">
    <source>
        <dbReference type="EMBL" id="MEE4543494.1"/>
    </source>
</evidence>
<dbReference type="Proteomes" id="UP001344658">
    <property type="component" value="Unassembled WGS sequence"/>
</dbReference>
<evidence type="ECO:0000313" key="4">
    <source>
        <dbReference type="Proteomes" id="UP001344658"/>
    </source>
</evidence>
<keyword evidence="4" id="KW-1185">Reference proteome</keyword>
<evidence type="ECO:0000259" key="2">
    <source>
        <dbReference type="Pfam" id="PF14028"/>
    </source>
</evidence>
<gene>
    <name evidence="3" type="ORF">V2S66_16125</name>
</gene>
<accession>A0ABU7PCG9</accession>
<feature type="domain" description="Thiopeptide-type bacteriocin biosynthesis" evidence="2">
    <location>
        <begin position="740"/>
        <end position="981"/>
    </location>
</feature>
<name>A0ABU7PCG9_9ACTN</name>
<protein>
    <submittedName>
        <fullName evidence="3">Lantibiotic dehydratase</fullName>
    </submittedName>
</protein>
<dbReference type="Pfam" id="PF04738">
    <property type="entry name" value="Lant_dehydr_N"/>
    <property type="match status" value="1"/>
</dbReference>
<dbReference type="RefSeq" id="WP_330795975.1">
    <property type="nucleotide sequence ID" value="NZ_JAZEWV010000011.1"/>
</dbReference>
<dbReference type="NCBIfam" id="TIGR03891">
    <property type="entry name" value="thiopep_ocin"/>
    <property type="match status" value="1"/>
</dbReference>
<dbReference type="InterPro" id="IPR006827">
    <property type="entry name" value="Lant_deHydtase_N"/>
</dbReference>
<feature type="domain" description="Lantibiotic dehydratase N-terminal" evidence="1">
    <location>
        <begin position="48"/>
        <end position="672"/>
    </location>
</feature>
<comment type="caution">
    <text evidence="3">The sequence shown here is derived from an EMBL/GenBank/DDBJ whole genome shotgun (WGS) entry which is preliminary data.</text>
</comment>
<dbReference type="Pfam" id="PF14028">
    <property type="entry name" value="Lant_dehydr_C"/>
    <property type="match status" value="1"/>
</dbReference>
<organism evidence="3 4">
    <name type="scientific">Actinacidiphila polyblastidii</name>
    <dbReference type="NCBI Taxonomy" id="3110430"/>
    <lineage>
        <taxon>Bacteria</taxon>
        <taxon>Bacillati</taxon>
        <taxon>Actinomycetota</taxon>
        <taxon>Actinomycetes</taxon>
        <taxon>Kitasatosporales</taxon>
        <taxon>Streptomycetaceae</taxon>
        <taxon>Actinacidiphila</taxon>
    </lineage>
</organism>
<dbReference type="InterPro" id="IPR023809">
    <property type="entry name" value="Thiopep_bacteriocin_synth_dom"/>
</dbReference>
<evidence type="ECO:0000259" key="1">
    <source>
        <dbReference type="Pfam" id="PF04738"/>
    </source>
</evidence>
<proteinExistence type="predicted"/>
<dbReference type="EMBL" id="JAZEWV010000011">
    <property type="protein sequence ID" value="MEE4543494.1"/>
    <property type="molecule type" value="Genomic_DNA"/>
</dbReference>
<sequence length="995" mass="108121">MYHVLDAGMIRASVIPMAATVPSWPRDFADTEQLREWMGQVWADGFRAEAITHAAPSLAQAVGKALGGTAQPPRIASTARSLARYLLRMQYRATPFGLFAGPTTMSLGPKAYVRWGTEHRVFAEADAGWLHEIIRALEGDHAVLRDLTVVADPTWVARGERIVVSCQPGSDGPTSTSLRRTRAVEKTLALTRTPIPVHDLVDKVHADYPDTPVSAIEAMAAELVAHHVLLTGLRPPMTTGDTLGHLVTQLERVESELPGRLSRIHGMLHRHDAARPDDQAGLRAQATAAISGLVPTTKRPLVVNTRPDVEIVLPEPVAREAEQALRVMARITPYPNGSPAWNDYRTRFLERYSMGTAVPLLDLTDPDTGLGLPVGYRGSVLPRPVLGTTPRDEYLLSLAQDAALTDRREITLTDEDIQALSAGEPAYVPAHVELCFTVLARSQHDLDEGTFALSTAGLSLAAGTTTGRFLWTLTPDELARRTGVYRGLPTLTAGAVRAQVSAPPMKQQTYNVGRAPVAAPEVIAVGEHNPAATIELTDLGVVADARRLSLVSLSTGRVIEPSVMNAVELSHATHPLVRFLCEVHRSHTAILVPFAWSAAARLPFLPEVRHGRTILSAACWRLRSRDLGDDGNWAIRFTNWRITYGVPRTVYAGSDDQLLRLDLDLAAHRDLLRQEVNRRRTVVLHEAPDDAAFGWIGHAHEVVLPFAADQQPQPAPARRRAVVAQHGDARVPGGSDQALVKLYGTAARAPELLTGHLPRLLADWGADPAAWFVRYADPEPHVRLRLRLPAGDSFGAAVRKVADWASGLREQGVVQRVAWDTDHPETGRYGTGLVLEAAEAYFAADSAAALAQMLIAPADYQPAVAAASFVDIAIALLGSRRSGLDWLARTLLRTDGDALPRHVQALAIRLTRPEARADLAGLAVMKVWEVRRHALLQYRGALERSGADPTDVLPSLLHMHHNRVAGIDPAAEARCRRTARAAALSWTARPEGAPR</sequence>